<dbReference type="InterPro" id="IPR010259">
    <property type="entry name" value="S8pro/Inhibitor_I9"/>
</dbReference>
<dbReference type="CDD" id="cd02120">
    <property type="entry name" value="PA_subtilisin_like"/>
    <property type="match status" value="1"/>
</dbReference>
<feature type="domain" description="Inhibitor I9" evidence="12">
    <location>
        <begin position="31"/>
        <end position="82"/>
    </location>
</feature>
<keyword evidence="15" id="KW-1185">Reference proteome</keyword>
<dbReference type="InterPro" id="IPR037045">
    <property type="entry name" value="S8pro/Inhibitor_I9_sf"/>
</dbReference>
<comment type="similarity">
    <text evidence="2 8">Belongs to the peptidase S8 family.</text>
</comment>
<dbReference type="PROSITE" id="PS00138">
    <property type="entry name" value="SUBTILASE_SER"/>
    <property type="match status" value="1"/>
</dbReference>
<dbReference type="Gene3D" id="3.40.50.200">
    <property type="entry name" value="Peptidase S8/S53 domain"/>
    <property type="match status" value="1"/>
</dbReference>
<dbReference type="Proteomes" id="UP001174677">
    <property type="component" value="Chromosome 1"/>
</dbReference>
<organism evidence="14 15">
    <name type="scientific">Hevea brasiliensis</name>
    <name type="common">Para rubber tree</name>
    <name type="synonym">Siphonia brasiliensis</name>
    <dbReference type="NCBI Taxonomy" id="3981"/>
    <lineage>
        <taxon>Eukaryota</taxon>
        <taxon>Viridiplantae</taxon>
        <taxon>Streptophyta</taxon>
        <taxon>Embryophyta</taxon>
        <taxon>Tracheophyta</taxon>
        <taxon>Spermatophyta</taxon>
        <taxon>Magnoliopsida</taxon>
        <taxon>eudicotyledons</taxon>
        <taxon>Gunneridae</taxon>
        <taxon>Pentapetalae</taxon>
        <taxon>rosids</taxon>
        <taxon>fabids</taxon>
        <taxon>Malpighiales</taxon>
        <taxon>Euphorbiaceae</taxon>
        <taxon>Crotonoideae</taxon>
        <taxon>Micrandreae</taxon>
        <taxon>Hevea</taxon>
    </lineage>
</organism>
<evidence type="ECO:0000256" key="3">
    <source>
        <dbReference type="ARBA" id="ARBA00022525"/>
    </source>
</evidence>
<protein>
    <recommendedName>
        <fullName evidence="16">Subtilisin-like protease</fullName>
    </recommendedName>
</protein>
<dbReference type="SUPFAM" id="SSF52743">
    <property type="entry name" value="Subtilisin-like"/>
    <property type="match status" value="1"/>
</dbReference>
<dbReference type="Pfam" id="PF05922">
    <property type="entry name" value="Inhibitor_I9"/>
    <property type="match status" value="1"/>
</dbReference>
<evidence type="ECO:0000259" key="13">
    <source>
        <dbReference type="Pfam" id="PF17766"/>
    </source>
</evidence>
<dbReference type="InterPro" id="IPR000209">
    <property type="entry name" value="Peptidase_S8/S53_dom"/>
</dbReference>
<evidence type="ECO:0000256" key="9">
    <source>
        <dbReference type="SAM" id="SignalP"/>
    </source>
</evidence>
<comment type="caution">
    <text evidence="14">The sequence shown here is derived from an EMBL/GenBank/DDBJ whole genome shotgun (WGS) entry which is preliminary data.</text>
</comment>
<dbReference type="Pfam" id="PF02225">
    <property type="entry name" value="PA"/>
    <property type="match status" value="1"/>
</dbReference>
<evidence type="ECO:0000313" key="15">
    <source>
        <dbReference type="Proteomes" id="UP001174677"/>
    </source>
</evidence>
<reference evidence="14" key="1">
    <citation type="journal article" date="2023" name="Plant Biotechnol. J.">
        <title>Chromosome-level wild Hevea brasiliensis genome provides new tools for genomic-assisted breeding and valuable loci to elevate rubber yield.</title>
        <authorList>
            <person name="Cheng H."/>
            <person name="Song X."/>
            <person name="Hu Y."/>
            <person name="Wu T."/>
            <person name="Yang Q."/>
            <person name="An Z."/>
            <person name="Feng S."/>
            <person name="Deng Z."/>
            <person name="Wu W."/>
            <person name="Zeng X."/>
            <person name="Tu M."/>
            <person name="Wang X."/>
            <person name="Huang H."/>
        </authorList>
    </citation>
    <scope>NUCLEOTIDE SEQUENCE</scope>
    <source>
        <strain evidence="14">MT/VB/25A 57/8</strain>
    </source>
</reference>
<comment type="subcellular location">
    <subcellularLocation>
        <location evidence="1">Secreted</location>
    </subcellularLocation>
</comment>
<dbReference type="InterPro" id="IPR003137">
    <property type="entry name" value="PA_domain"/>
</dbReference>
<gene>
    <name evidence="14" type="ORF">P3X46_000296</name>
</gene>
<keyword evidence="5 9" id="KW-0732">Signal</keyword>
<evidence type="ECO:0000256" key="6">
    <source>
        <dbReference type="ARBA" id="ARBA00022801"/>
    </source>
</evidence>
<dbReference type="PROSITE" id="PS51892">
    <property type="entry name" value="SUBTILASE"/>
    <property type="match status" value="1"/>
</dbReference>
<feature type="active site" description="Charge relay system" evidence="8">
    <location>
        <position position="122"/>
    </location>
</feature>
<feature type="active site" description="Charge relay system" evidence="8">
    <location>
        <position position="208"/>
    </location>
</feature>
<keyword evidence="3" id="KW-0964">Secreted</keyword>
<dbReference type="Gene3D" id="3.30.70.80">
    <property type="entry name" value="Peptidase S8 propeptide/proteinase inhibitor I9"/>
    <property type="match status" value="1"/>
</dbReference>
<name>A0ABQ9N8U7_HEVBR</name>
<accession>A0ABQ9N8U7</accession>
<evidence type="ECO:0000313" key="14">
    <source>
        <dbReference type="EMBL" id="KAJ9188947.1"/>
    </source>
</evidence>
<dbReference type="PANTHER" id="PTHR10795">
    <property type="entry name" value="PROPROTEIN CONVERTASE SUBTILISIN/KEXIN"/>
    <property type="match status" value="1"/>
</dbReference>
<dbReference type="PRINTS" id="PR00723">
    <property type="entry name" value="SUBTILISIN"/>
</dbReference>
<dbReference type="InterPro" id="IPR015500">
    <property type="entry name" value="Peptidase_S8_subtilisin-rel"/>
</dbReference>
<evidence type="ECO:0008006" key="16">
    <source>
        <dbReference type="Google" id="ProtNLM"/>
    </source>
</evidence>
<evidence type="ECO:0000259" key="12">
    <source>
        <dbReference type="Pfam" id="PF05922"/>
    </source>
</evidence>
<feature type="domain" description="Subtilisin-like protease fibronectin type-III" evidence="13">
    <location>
        <begin position="631"/>
        <end position="726"/>
    </location>
</feature>
<dbReference type="Gene3D" id="2.60.40.2310">
    <property type="match status" value="1"/>
</dbReference>
<dbReference type="InterPro" id="IPR036852">
    <property type="entry name" value="Peptidase_S8/S53_dom_sf"/>
</dbReference>
<feature type="domain" description="Peptidase S8/S53" evidence="10">
    <location>
        <begin position="201"/>
        <end position="577"/>
    </location>
</feature>
<evidence type="ECO:0000259" key="10">
    <source>
        <dbReference type="Pfam" id="PF00082"/>
    </source>
</evidence>
<feature type="chain" id="PRO_5046771997" description="Subtilisin-like protease" evidence="9">
    <location>
        <begin position="28"/>
        <end position="731"/>
    </location>
</feature>
<keyword evidence="7 8" id="KW-0720">Serine protease</keyword>
<feature type="signal peptide" evidence="9">
    <location>
        <begin position="1"/>
        <end position="27"/>
    </location>
</feature>
<dbReference type="PROSITE" id="PS51257">
    <property type="entry name" value="PROKAR_LIPOPROTEIN"/>
    <property type="match status" value="1"/>
</dbReference>
<evidence type="ECO:0000256" key="5">
    <source>
        <dbReference type="ARBA" id="ARBA00022729"/>
    </source>
</evidence>
<dbReference type="InterPro" id="IPR041469">
    <property type="entry name" value="Subtilisin-like_FN3"/>
</dbReference>
<keyword evidence="6 8" id="KW-0378">Hydrolase</keyword>
<dbReference type="InterPro" id="IPR023828">
    <property type="entry name" value="Peptidase_S8_Ser-AS"/>
</dbReference>
<evidence type="ECO:0000256" key="2">
    <source>
        <dbReference type="ARBA" id="ARBA00011073"/>
    </source>
</evidence>
<proteinExistence type="inferred from homology"/>
<dbReference type="Gene3D" id="3.50.30.30">
    <property type="match status" value="1"/>
</dbReference>
<sequence length="731" mass="78157">MWFSKLSFSVVILFFTACCFFQTPAFAAEKADLEAVTQSHYEFLGSFIGSTEKARDAIFYSYKFHINGFAALLGEEEAAQIADGVKQLHTRHSWEFMSLENNGVVHPSSLWIKEGIIIANVDTERQNIEMYSSVGFCSRCLAESKSFSDKGFGPIPSRWRGICENNTFSGVPCNRKLIGARYFNKGLLSEIEVAPSVLSSTACDFKGHGTHTLSTAAGNFVPGANVFGVGTGTAKGGSPKARVAAYKVCFPPLIHGCHGADIIAAIDAAIEDGADVLSISIGGDPTDYYKDPIAIPALHAIKKGIVVVCSAGNSGPFSGTVTNTAPWIITVGASTIDRKFQTFVELGNGRLLKGTSLPRAMPENRFYPLISGVQANELCMPDALDPEKVKGKIVACLDGKIERTFKGGVVALAGGAGMILCNDKQGGNRIIDDDHVLPASHINYTDGLALFSYINNTHKPMGFIMPPTPIYNVKPAPLVAEFSSVGPNHITPEILKPDIIAPGMNVIAGWSEAGNVRGLESDNRTTPFNTDSGTSMACPHVAGVVGLLKTLHPDWSPAAIRSAISTSAATPFHYGSGHIRPNRAMDPGLVYDISVNDYLDFLCAIGYNESVVASIAEGPYECPNRATSVLDLNYPSITVPKLSGSVAVTRKLKNVSSPGKYIVRINEPYGISVSVEPSVLKFDKIGEEKSFKVTLKAKWEGAAKNYEFGGLISTDGSHHVRSPIIVASTTS</sequence>
<dbReference type="InterPro" id="IPR034197">
    <property type="entry name" value="Peptidases_S8_3"/>
</dbReference>
<evidence type="ECO:0000256" key="1">
    <source>
        <dbReference type="ARBA" id="ARBA00004613"/>
    </source>
</evidence>
<dbReference type="CDD" id="cd04852">
    <property type="entry name" value="Peptidases_S8_3"/>
    <property type="match status" value="1"/>
</dbReference>
<dbReference type="Pfam" id="PF00082">
    <property type="entry name" value="Peptidase_S8"/>
    <property type="match status" value="1"/>
</dbReference>
<evidence type="ECO:0000256" key="7">
    <source>
        <dbReference type="ARBA" id="ARBA00022825"/>
    </source>
</evidence>
<keyword evidence="4 8" id="KW-0645">Protease</keyword>
<dbReference type="InterPro" id="IPR045051">
    <property type="entry name" value="SBT"/>
</dbReference>
<evidence type="ECO:0000256" key="4">
    <source>
        <dbReference type="ARBA" id="ARBA00022670"/>
    </source>
</evidence>
<dbReference type="EMBL" id="JARPOI010000001">
    <property type="protein sequence ID" value="KAJ9188947.1"/>
    <property type="molecule type" value="Genomic_DNA"/>
</dbReference>
<dbReference type="Pfam" id="PF17766">
    <property type="entry name" value="fn3_6"/>
    <property type="match status" value="1"/>
</dbReference>
<evidence type="ECO:0000259" key="11">
    <source>
        <dbReference type="Pfam" id="PF02225"/>
    </source>
</evidence>
<evidence type="ECO:0000256" key="8">
    <source>
        <dbReference type="PROSITE-ProRule" id="PRU01240"/>
    </source>
</evidence>
<feature type="domain" description="PA" evidence="11">
    <location>
        <begin position="367"/>
        <end position="450"/>
    </location>
</feature>
<feature type="active site" description="Charge relay system" evidence="8">
    <location>
        <position position="535"/>
    </location>
</feature>